<feature type="domain" description="ABC transporter" evidence="6">
    <location>
        <begin position="10"/>
        <end position="273"/>
    </location>
</feature>
<dbReference type="PROSITE" id="PS00211">
    <property type="entry name" value="ABC_TRANSPORTER_1"/>
    <property type="match status" value="1"/>
</dbReference>
<dbReference type="InterPro" id="IPR052156">
    <property type="entry name" value="BCAA_Transport_ATP-bd_LivF"/>
</dbReference>
<dbReference type="SMART" id="SM00382">
    <property type="entry name" value="AAA"/>
    <property type="match status" value="2"/>
</dbReference>
<dbReference type="GO" id="GO:0015807">
    <property type="term" value="P:L-amino acid transport"/>
    <property type="evidence" value="ECO:0007669"/>
    <property type="project" value="TreeGrafter"/>
</dbReference>
<dbReference type="InterPro" id="IPR017871">
    <property type="entry name" value="ABC_transporter-like_CS"/>
</dbReference>
<dbReference type="InterPro" id="IPR027417">
    <property type="entry name" value="P-loop_NTPase"/>
</dbReference>
<organism evidence="7 8">
    <name type="scientific">Bosea spartocytisi</name>
    <dbReference type="NCBI Taxonomy" id="2773451"/>
    <lineage>
        <taxon>Bacteria</taxon>
        <taxon>Pseudomonadati</taxon>
        <taxon>Pseudomonadota</taxon>
        <taxon>Alphaproteobacteria</taxon>
        <taxon>Hyphomicrobiales</taxon>
        <taxon>Boseaceae</taxon>
        <taxon>Bosea</taxon>
    </lineage>
</organism>
<dbReference type="GO" id="GO:0015658">
    <property type="term" value="F:branched-chain amino acid transmembrane transporter activity"/>
    <property type="evidence" value="ECO:0007669"/>
    <property type="project" value="TreeGrafter"/>
</dbReference>
<dbReference type="GO" id="GO:0016887">
    <property type="term" value="F:ATP hydrolysis activity"/>
    <property type="evidence" value="ECO:0007669"/>
    <property type="project" value="InterPro"/>
</dbReference>
<evidence type="ECO:0000256" key="4">
    <source>
        <dbReference type="ARBA" id="ARBA00022840"/>
    </source>
</evidence>
<keyword evidence="8" id="KW-1185">Reference proteome</keyword>
<keyword evidence="3" id="KW-0547">Nucleotide-binding</keyword>
<gene>
    <name evidence="7" type="ORF">IED13_20850</name>
</gene>
<dbReference type="CDD" id="cd03219">
    <property type="entry name" value="ABC_Mj1267_LivG_branched"/>
    <property type="match status" value="1"/>
</dbReference>
<comment type="caution">
    <text evidence="7">The sequence shown here is derived from an EMBL/GenBank/DDBJ whole genome shotgun (WGS) entry which is preliminary data.</text>
</comment>
<dbReference type="AlphaFoldDB" id="A0A927I007"/>
<evidence type="ECO:0000256" key="1">
    <source>
        <dbReference type="ARBA" id="ARBA00005417"/>
    </source>
</evidence>
<name>A0A927I007_9HYPH</name>
<dbReference type="PROSITE" id="PS50893">
    <property type="entry name" value="ABC_TRANSPORTER_2"/>
    <property type="match status" value="2"/>
</dbReference>
<evidence type="ECO:0000256" key="5">
    <source>
        <dbReference type="ARBA" id="ARBA00022970"/>
    </source>
</evidence>
<dbReference type="EMBL" id="JACXWY010000015">
    <property type="protein sequence ID" value="MBD3848155.1"/>
    <property type="molecule type" value="Genomic_DNA"/>
</dbReference>
<protein>
    <submittedName>
        <fullName evidence="7">ATP-binding cassette domain-containing protein</fullName>
    </submittedName>
</protein>
<evidence type="ECO:0000313" key="8">
    <source>
        <dbReference type="Proteomes" id="UP000619295"/>
    </source>
</evidence>
<feature type="domain" description="ABC transporter" evidence="6">
    <location>
        <begin position="303"/>
        <end position="537"/>
    </location>
</feature>
<comment type="similarity">
    <text evidence="1">Belongs to the ABC transporter superfamily.</text>
</comment>
<accession>A0A927I007</accession>
<dbReference type="RefSeq" id="WP_210323703.1">
    <property type="nucleotide sequence ID" value="NZ_JACXWY010000015.1"/>
</dbReference>
<keyword evidence="2" id="KW-0813">Transport</keyword>
<dbReference type="InterPro" id="IPR003593">
    <property type="entry name" value="AAA+_ATPase"/>
</dbReference>
<keyword evidence="5" id="KW-0029">Amino-acid transport</keyword>
<dbReference type="Gene3D" id="3.40.50.300">
    <property type="entry name" value="P-loop containing nucleotide triphosphate hydrolases"/>
    <property type="match status" value="2"/>
</dbReference>
<dbReference type="PANTHER" id="PTHR43820:SF4">
    <property type="entry name" value="HIGH-AFFINITY BRANCHED-CHAIN AMINO ACID TRANSPORT ATP-BINDING PROTEIN LIVF"/>
    <property type="match status" value="1"/>
</dbReference>
<dbReference type="PANTHER" id="PTHR43820">
    <property type="entry name" value="HIGH-AFFINITY BRANCHED-CHAIN AMINO ACID TRANSPORT ATP-BINDING PROTEIN LIVF"/>
    <property type="match status" value="1"/>
</dbReference>
<dbReference type="Proteomes" id="UP000619295">
    <property type="component" value="Unassembled WGS sequence"/>
</dbReference>
<dbReference type="SUPFAM" id="SSF52540">
    <property type="entry name" value="P-loop containing nucleoside triphosphate hydrolases"/>
    <property type="match status" value="2"/>
</dbReference>
<proteinExistence type="inferred from homology"/>
<sequence>MQNPAQGRELVLSGVEVSFGGLKAIGGVDLTVSPGEFVGIVGPNGAGKSTLIQTITGFARPSAGTISLGGRRLDGSEPEDIAALGIARTFQTSRVFPALTIGESVRVGTQRGLIGGGRTPKRFGCLAEPIGGLFGIAGYGKAAREADARAEEILKLFGERLWPRRDRPTHSLSYANRRRLDIARALATSPDLLLLDEPTAGMNPTESHELADLLLDVRRRFPAMTIVMVEHKLDIVRKLTQRTIVMAQGKVLVDADPDRAFADPQVAAAYLGQGGGRIHAVVRGHLDHEPEAPMPGPPDTPAIELNNVDVFYGPVQALFGVSLKVGRGEAVAVLGGNASGKSTTIKTVLRLVTPRSGEISLYGQPLKARTTADVIEQGIASIPEGRRMFAELTVRDNILIGAYARRGTPRVRLDRDIEAAVAEFPWLRDRLDQLAGTLSGGEQQMVAMARAWLRKPLVLCIDEPSMGLSPLMVDRVYDILTRWKSQGLTIVMVEQSANKALELVDRAYVLRNGVVSMEGSAAELRENPGIREAYLGGEHAPAPGIITAGLEPASLH</sequence>
<evidence type="ECO:0000313" key="7">
    <source>
        <dbReference type="EMBL" id="MBD3848155.1"/>
    </source>
</evidence>
<keyword evidence="4 7" id="KW-0067">ATP-binding</keyword>
<evidence type="ECO:0000256" key="2">
    <source>
        <dbReference type="ARBA" id="ARBA00022448"/>
    </source>
</evidence>
<evidence type="ECO:0000259" key="6">
    <source>
        <dbReference type="PROSITE" id="PS50893"/>
    </source>
</evidence>
<dbReference type="Pfam" id="PF00005">
    <property type="entry name" value="ABC_tran"/>
    <property type="match status" value="2"/>
</dbReference>
<evidence type="ECO:0000256" key="3">
    <source>
        <dbReference type="ARBA" id="ARBA00022741"/>
    </source>
</evidence>
<dbReference type="GO" id="GO:0005524">
    <property type="term" value="F:ATP binding"/>
    <property type="evidence" value="ECO:0007669"/>
    <property type="project" value="UniProtKB-KW"/>
</dbReference>
<dbReference type="CDD" id="cd03224">
    <property type="entry name" value="ABC_TM1139_LivF_branched"/>
    <property type="match status" value="1"/>
</dbReference>
<reference evidence="7" key="1">
    <citation type="submission" date="2020-09" db="EMBL/GenBank/DDBJ databases">
        <title>Bosea spartocytisi sp. nov. a root nodule endophyte of Spartocytisus supranubius in the high mountain ecosystem fo the Teide National Park (Canary Islands, Spain).</title>
        <authorList>
            <person name="Pulido-Suarez L."/>
            <person name="Peix A."/>
            <person name="Igual J.M."/>
            <person name="Socas-Perez N."/>
            <person name="Velazquez E."/>
            <person name="Flores-Felix J.D."/>
            <person name="Leon-Barrios M."/>
        </authorList>
    </citation>
    <scope>NUCLEOTIDE SEQUENCE</scope>
    <source>
        <strain evidence="7">SSUT16</strain>
    </source>
</reference>
<dbReference type="InterPro" id="IPR003439">
    <property type="entry name" value="ABC_transporter-like_ATP-bd"/>
</dbReference>